<name>A0A854QK02_CRYNE</name>
<sequence length="591" mass="65357">MTQPQDDTLTVLPAFITLLRSPSPITLPNPTLFGAITHFFSSLSLTPLKEFILELISSQSLWDTPTISAADVRDAIRLSVSAVIARIDEEKKGVYFSYYRTTAKARSWLAHVLKSVLSSSDVSSKPLHILVGVLEGLDDVQTVDWGHSRVKLEEEVILRLAGCIDKNLDDNLVLLCTAIPHLDAKRAGVLDILSLSTELEKHFYRLIHQSQRDSPNSVDNLAVTSRALARSFVILESGGPSSRDHLWDALSRFCSAIRDTGSQLEKQISEQIVDAQTLEHHKPVFASFLLPASAIIDILVASVTSSDDGSPAVDLTIELLLAIASFAYLTDSSKDGFENYHCVLFGSLDIISGKGGAEATERLFGLLGQEDPLSDARAAFMLLLGDELVHQLGRRSIDILLPLAEEHAYRYQHRPSFEAAHAFFLSLLRSSAATFGTSAPQSDFFDALLPNYLVILTKQINSGNINADQFKDAYPLITSYAALRGPLSVSLCRLYMSRLSPSLASRQVAIRLAPYIPTSDLPAYLDNIATVIQEAPKGSEDRLILMEEAFKMVIQDLRDEHRGLGMEWWLHWKDKLDDKEVGKVGFWKARL</sequence>
<accession>A0A854QK02</accession>
<reference evidence="1 2" key="1">
    <citation type="submission" date="2017-06" db="EMBL/GenBank/DDBJ databases">
        <title>Global population genomics of the pathogenic fungus Cryptococcus neoformans var. grubii.</title>
        <authorList>
            <person name="Cuomo C."/>
            <person name="Litvintseva A."/>
            <person name="Chen Y."/>
            <person name="Young S."/>
            <person name="Zeng Q."/>
            <person name="Chapman S."/>
            <person name="Gujja S."/>
            <person name="Saif S."/>
            <person name="Birren B."/>
        </authorList>
    </citation>
    <scope>NUCLEOTIDE SEQUENCE [LARGE SCALE GENOMIC DNA]</scope>
    <source>
        <strain evidence="1 2">Tu259-1</strain>
    </source>
</reference>
<dbReference type="EMBL" id="AMKT01000044">
    <property type="protein sequence ID" value="OXG20764.1"/>
    <property type="molecule type" value="Genomic_DNA"/>
</dbReference>
<dbReference type="OrthoDB" id="2357318at2759"/>
<dbReference type="PANTHER" id="PTHR39214:SF1">
    <property type="entry name" value="MICROBODY (PEROXISOME) BIOGENESIS PROTEIN PEROXIN 8 (EUROFUNG)"/>
    <property type="match status" value="1"/>
</dbReference>
<organism evidence="1 2">
    <name type="scientific">Cryptococcus neoformans Tu259-1</name>
    <dbReference type="NCBI Taxonomy" id="1230072"/>
    <lineage>
        <taxon>Eukaryota</taxon>
        <taxon>Fungi</taxon>
        <taxon>Dikarya</taxon>
        <taxon>Basidiomycota</taxon>
        <taxon>Agaricomycotina</taxon>
        <taxon>Tremellomycetes</taxon>
        <taxon>Tremellales</taxon>
        <taxon>Cryptococcaceae</taxon>
        <taxon>Cryptococcus</taxon>
        <taxon>Cryptococcus neoformans species complex</taxon>
    </lineage>
</organism>
<proteinExistence type="predicted"/>
<protein>
    <submittedName>
        <fullName evidence="1">Uncharacterized protein</fullName>
    </submittedName>
</protein>
<dbReference type="InterPro" id="IPR055334">
    <property type="entry name" value="PEX8-like"/>
</dbReference>
<evidence type="ECO:0000313" key="2">
    <source>
        <dbReference type="Proteomes" id="UP000199727"/>
    </source>
</evidence>
<gene>
    <name evidence="1" type="ORF">C361_03741</name>
</gene>
<dbReference type="Proteomes" id="UP000199727">
    <property type="component" value="Unassembled WGS sequence"/>
</dbReference>
<comment type="caution">
    <text evidence="1">The sequence shown here is derived from an EMBL/GenBank/DDBJ whole genome shotgun (WGS) entry which is preliminary data.</text>
</comment>
<evidence type="ECO:0000313" key="1">
    <source>
        <dbReference type="EMBL" id="OXG20764.1"/>
    </source>
</evidence>
<dbReference type="PANTHER" id="PTHR39214">
    <property type="entry name" value="MICROBODY (PEROXISOME) BIOGENESIS PROTEIN PEROXIN 8 (EUROFUNG)"/>
    <property type="match status" value="1"/>
</dbReference>
<dbReference type="AlphaFoldDB" id="A0A854QK02"/>